<comment type="caution">
    <text evidence="4">Lacks conserved residue(s) required for the propagation of feature annotation.</text>
</comment>
<accession>A0ABV8SL55</accession>
<feature type="region of interest" description="Disordered" evidence="6">
    <location>
        <begin position="87"/>
        <end position="170"/>
    </location>
</feature>
<dbReference type="InterPro" id="IPR000962">
    <property type="entry name" value="Znf_DskA_TraR"/>
</dbReference>
<keyword evidence="2 4" id="KW-0863">Zinc-finger</keyword>
<dbReference type="PROSITE" id="PS51128">
    <property type="entry name" value="ZF_DKSA_2"/>
    <property type="match status" value="1"/>
</dbReference>
<dbReference type="SUPFAM" id="SSF57716">
    <property type="entry name" value="Glucocorticoid receptor-like (DNA-binding domain)"/>
    <property type="match status" value="1"/>
</dbReference>
<comment type="subcellular location">
    <subcellularLocation>
        <location evidence="4">Cytoplasm</location>
    </subcellularLocation>
</comment>
<dbReference type="InterPro" id="IPR012784">
    <property type="entry name" value="DksA_RNA_pol-bd"/>
</dbReference>
<comment type="subunit">
    <text evidence="4">Interacts directly with the RNA polymerase.</text>
</comment>
<evidence type="ECO:0000259" key="8">
    <source>
        <dbReference type="Pfam" id="PF21157"/>
    </source>
</evidence>
<dbReference type="PANTHER" id="PTHR33823:SF2">
    <property type="entry name" value="RNA POLYMERASE-BINDING TRANSCRIPTION FACTOR DKSA"/>
    <property type="match status" value="1"/>
</dbReference>
<feature type="compositionally biased region" description="Acidic residues" evidence="6">
    <location>
        <begin position="146"/>
        <end position="155"/>
    </location>
</feature>
<keyword evidence="4" id="KW-0963">Cytoplasm</keyword>
<evidence type="ECO:0000256" key="5">
    <source>
        <dbReference type="PROSITE-ProRule" id="PRU00510"/>
    </source>
</evidence>
<comment type="caution">
    <text evidence="9">The sequence shown here is derived from an EMBL/GenBank/DDBJ whole genome shotgun (WGS) entry which is preliminary data.</text>
</comment>
<reference evidence="10" key="1">
    <citation type="journal article" date="2019" name="Int. J. Syst. Evol. Microbiol.">
        <title>The Global Catalogue of Microorganisms (GCM) 10K type strain sequencing project: providing services to taxonomists for standard genome sequencing and annotation.</title>
        <authorList>
            <consortium name="The Broad Institute Genomics Platform"/>
            <consortium name="The Broad Institute Genome Sequencing Center for Infectious Disease"/>
            <person name="Wu L."/>
            <person name="Ma J."/>
        </authorList>
    </citation>
    <scope>NUCLEOTIDE SEQUENCE [LARGE SCALE GENOMIC DNA]</scope>
    <source>
        <strain evidence="10">CGMCC 1.10759</strain>
    </source>
</reference>
<dbReference type="InterPro" id="IPR048489">
    <property type="entry name" value="DksA_N"/>
</dbReference>
<evidence type="ECO:0000256" key="1">
    <source>
        <dbReference type="ARBA" id="ARBA00022723"/>
    </source>
</evidence>
<dbReference type="RefSeq" id="WP_380594933.1">
    <property type="nucleotide sequence ID" value="NZ_JBHSDU010000001.1"/>
</dbReference>
<dbReference type="HAMAP" id="MF_00926">
    <property type="entry name" value="DksA"/>
    <property type="match status" value="1"/>
</dbReference>
<dbReference type="EMBL" id="JBHSDU010000001">
    <property type="protein sequence ID" value="MFC4308096.1"/>
    <property type="molecule type" value="Genomic_DNA"/>
</dbReference>
<dbReference type="Proteomes" id="UP001595904">
    <property type="component" value="Unassembled WGS sequence"/>
</dbReference>
<keyword evidence="10" id="KW-1185">Reference proteome</keyword>
<evidence type="ECO:0000256" key="4">
    <source>
        <dbReference type="HAMAP-Rule" id="MF_00926"/>
    </source>
</evidence>
<evidence type="ECO:0000313" key="9">
    <source>
        <dbReference type="EMBL" id="MFC4308096.1"/>
    </source>
</evidence>
<feature type="domain" description="Zinc finger DksA/TraR C4-type" evidence="7">
    <location>
        <begin position="259"/>
        <end position="294"/>
    </location>
</feature>
<evidence type="ECO:0000256" key="3">
    <source>
        <dbReference type="ARBA" id="ARBA00022833"/>
    </source>
</evidence>
<name>A0ABV8SL55_9GAMM</name>
<feature type="domain" description="DnaK suppressor protein DksA N-terminal" evidence="8">
    <location>
        <begin position="186"/>
        <end position="256"/>
    </location>
</feature>
<comment type="similarity">
    <text evidence="4">Belongs to the DksA family.</text>
</comment>
<feature type="region of interest" description="Disordered" evidence="6">
    <location>
        <begin position="1"/>
        <end position="72"/>
    </location>
</feature>
<evidence type="ECO:0000313" key="10">
    <source>
        <dbReference type="Proteomes" id="UP001595904"/>
    </source>
</evidence>
<keyword evidence="3 4" id="KW-0862">Zinc</keyword>
<comment type="function">
    <text evidence="4">Transcription factor that acts by binding directly to the RNA polymerase (RNAP). Required for negative regulation of rRNA expression and positive regulation of several amino acid biosynthesis promoters. Also required for regulation of fis expression.</text>
</comment>
<dbReference type="Gene3D" id="1.20.120.910">
    <property type="entry name" value="DksA, coiled-coil domain"/>
    <property type="match status" value="1"/>
</dbReference>
<dbReference type="SUPFAM" id="SSF109635">
    <property type="entry name" value="DnaK suppressor protein DksA, alpha-hairpin domain"/>
    <property type="match status" value="1"/>
</dbReference>
<evidence type="ECO:0000259" key="7">
    <source>
        <dbReference type="Pfam" id="PF01258"/>
    </source>
</evidence>
<keyword evidence="1 4" id="KW-0479">Metal-binding</keyword>
<feature type="zinc finger region" description="dksA C4-type" evidence="5">
    <location>
        <begin position="264"/>
        <end position="288"/>
    </location>
</feature>
<dbReference type="InterPro" id="IPR037187">
    <property type="entry name" value="DnaK_N"/>
</dbReference>
<feature type="compositionally biased region" description="Low complexity" evidence="6">
    <location>
        <begin position="1"/>
        <end position="25"/>
    </location>
</feature>
<organism evidence="9 10">
    <name type="scientific">Steroidobacter flavus</name>
    <dbReference type="NCBI Taxonomy" id="1842136"/>
    <lineage>
        <taxon>Bacteria</taxon>
        <taxon>Pseudomonadati</taxon>
        <taxon>Pseudomonadota</taxon>
        <taxon>Gammaproteobacteria</taxon>
        <taxon>Steroidobacterales</taxon>
        <taxon>Steroidobacteraceae</taxon>
        <taxon>Steroidobacter</taxon>
    </lineage>
</organism>
<protein>
    <recommendedName>
        <fullName evidence="4">RNA polymerase-binding transcription factor DksA</fullName>
    </recommendedName>
</protein>
<evidence type="ECO:0000256" key="2">
    <source>
        <dbReference type="ARBA" id="ARBA00022771"/>
    </source>
</evidence>
<feature type="compositionally biased region" description="Low complexity" evidence="6">
    <location>
        <begin position="34"/>
        <end position="50"/>
    </location>
</feature>
<proteinExistence type="inferred from homology"/>
<sequence length="307" mass="33789">MAAKKPSAKATKAKQPVVKKAPAVKEPAKDTAKKAAPAKKAPAKPATVAPVPRPTPASAHAATKADSRSEPIKPVAAVAALARVVDKAAHKPTPKPSASTGTTAAPVAENDDESLTEPAPATPVKPTNSARPVISHPITNSQDTDATSDSEDSEGQELSSVNLLAGPRNVKPYIPRRGEQYMNKEQLEHFRQILNTWKRDLMQEVDRTVLHMKDEAANFPDPNDRATQESEFSLELRTRDRERKLIRKIEEAIKRIEDGSYGYCVETGEEIGIKRLEARPVATLCIEAQERRERRELQYGDRDDRYR</sequence>
<dbReference type="PANTHER" id="PTHR33823">
    <property type="entry name" value="RNA POLYMERASE-BINDING TRANSCRIPTION FACTOR DKSA-RELATED"/>
    <property type="match status" value="1"/>
</dbReference>
<dbReference type="NCBIfam" id="TIGR02420">
    <property type="entry name" value="dksA"/>
    <property type="match status" value="1"/>
</dbReference>
<dbReference type="Pfam" id="PF01258">
    <property type="entry name" value="zf-dskA_traR"/>
    <property type="match status" value="1"/>
</dbReference>
<dbReference type="Pfam" id="PF21157">
    <property type="entry name" value="DksA_N"/>
    <property type="match status" value="1"/>
</dbReference>
<gene>
    <name evidence="4 9" type="primary">dksA</name>
    <name evidence="9" type="ORF">ACFPN2_03290</name>
</gene>
<evidence type="ECO:0000256" key="6">
    <source>
        <dbReference type="SAM" id="MobiDB-lite"/>
    </source>
</evidence>